<dbReference type="GO" id="GO:0004568">
    <property type="term" value="F:chitinase activity"/>
    <property type="evidence" value="ECO:0007669"/>
    <property type="project" value="TreeGrafter"/>
</dbReference>
<name>A0A6J0TY13_9SAUR</name>
<dbReference type="SUPFAM" id="SSF54556">
    <property type="entry name" value="Chitinase insertion domain"/>
    <property type="match status" value="1"/>
</dbReference>
<dbReference type="CDD" id="cd02872">
    <property type="entry name" value="GH18_chitolectin_chitotriosidase"/>
    <property type="match status" value="1"/>
</dbReference>
<evidence type="ECO:0000256" key="10">
    <source>
        <dbReference type="ARBA" id="ARBA00022703"/>
    </source>
</evidence>
<dbReference type="PANTHER" id="PTHR11177:SF202">
    <property type="entry name" value="CHITINASE-3-LIKE PROTEIN 1"/>
    <property type="match status" value="1"/>
</dbReference>
<proteinExistence type="inferred from homology"/>
<dbReference type="Gene3D" id="3.10.50.10">
    <property type="match status" value="1"/>
</dbReference>
<dbReference type="SUPFAM" id="SSF51445">
    <property type="entry name" value="(Trans)glycosidases"/>
    <property type="match status" value="1"/>
</dbReference>
<dbReference type="GO" id="GO:0006915">
    <property type="term" value="P:apoptotic process"/>
    <property type="evidence" value="ECO:0007669"/>
    <property type="project" value="UniProtKB-KW"/>
</dbReference>
<dbReference type="InterPro" id="IPR001223">
    <property type="entry name" value="Glyco_hydro18_cat"/>
</dbReference>
<dbReference type="PROSITE" id="PS51910">
    <property type="entry name" value="GH18_2"/>
    <property type="match status" value="1"/>
</dbReference>
<dbReference type="GO" id="GO:0005975">
    <property type="term" value="P:carbohydrate metabolic process"/>
    <property type="evidence" value="ECO:0007669"/>
    <property type="project" value="InterPro"/>
</dbReference>
<evidence type="ECO:0000256" key="14">
    <source>
        <dbReference type="ARBA" id="ARBA00023198"/>
    </source>
</evidence>
<dbReference type="PANTHER" id="PTHR11177">
    <property type="entry name" value="CHITINASE"/>
    <property type="match status" value="1"/>
</dbReference>
<evidence type="ECO:0000313" key="17">
    <source>
        <dbReference type="Proteomes" id="UP001652642"/>
    </source>
</evidence>
<dbReference type="InParanoid" id="A0A6J0TY13"/>
<evidence type="ECO:0000256" key="3">
    <source>
        <dbReference type="ARBA" id="ARBA00004496"/>
    </source>
</evidence>
<dbReference type="KEGG" id="pvt:110080716"/>
<evidence type="ECO:0000256" key="7">
    <source>
        <dbReference type="ARBA" id="ARBA00022490"/>
    </source>
</evidence>
<comment type="subunit">
    <text evidence="5">Monomer.</text>
</comment>
<keyword evidence="14" id="KW-0395">Inflammatory response</keyword>
<keyword evidence="17" id="KW-1185">Reference proteome</keyword>
<dbReference type="InterPro" id="IPR050314">
    <property type="entry name" value="Glycosyl_Hydrlase_18"/>
</dbReference>
<comment type="similarity">
    <text evidence="4">Belongs to the glycosyl hydrolase 18 family.</text>
</comment>
<feature type="chain" id="PRO_5045626012" description="Chitinase-3-like protein 1" evidence="15">
    <location>
        <begin position="22"/>
        <end position="384"/>
    </location>
</feature>
<evidence type="ECO:0000256" key="1">
    <source>
        <dbReference type="ARBA" id="ARBA00004239"/>
    </source>
</evidence>
<evidence type="ECO:0000256" key="15">
    <source>
        <dbReference type="SAM" id="SignalP"/>
    </source>
</evidence>
<dbReference type="GO" id="GO:0005576">
    <property type="term" value="C:extracellular region"/>
    <property type="evidence" value="ECO:0007669"/>
    <property type="project" value="UniProtKB-SubCell"/>
</dbReference>
<dbReference type="AlphaFoldDB" id="A0A6J0TY13"/>
<evidence type="ECO:0000256" key="2">
    <source>
        <dbReference type="ARBA" id="ARBA00004240"/>
    </source>
</evidence>
<feature type="signal peptide" evidence="15">
    <location>
        <begin position="1"/>
        <end position="21"/>
    </location>
</feature>
<reference evidence="18" key="1">
    <citation type="submission" date="2025-08" db="UniProtKB">
        <authorList>
            <consortium name="RefSeq"/>
        </authorList>
    </citation>
    <scope>IDENTIFICATION</scope>
</reference>
<sequence>MSHVFVWMGLLALTLLHCGSAFKVVCYFTNWSQYRETTGRFTPENIDPSLCSHIIYAFAKIEDNVIANSEWNDATMYKKINSLKSRNPSLKTLLSVGGYGVGTAPFRRITRSPFYRSEFVISVVQFLQQHNFDGLDLSWHGAEQSDKERLSDLVKDLSAAFNNEGMQKFILSVSVPAGKEAIDKGYDIKTISEYADFINAMTYDFHGYWEDNSHPYTGHGSPLQKGHADSGSASAYNVDYAVHFLKTEGAPLQKIVMAIPTHGRTFTLSSAQTMVAAPASGPGTPGAFTKKAGTLAYYEICSFNHGATKRWTEEQSVPYSYKGNQWVGYEDTRSVQIKARYVKSNHLGGVNIWSLDQDDFSGSFCNEGKYPLLGAIKMELDKRE</sequence>
<keyword evidence="12" id="KW-1015">Disulfide bond</keyword>
<dbReference type="GO" id="GO:0006032">
    <property type="term" value="P:chitin catabolic process"/>
    <property type="evidence" value="ECO:0007669"/>
    <property type="project" value="TreeGrafter"/>
</dbReference>
<dbReference type="SMART" id="SM00636">
    <property type="entry name" value="Glyco_18"/>
    <property type="match status" value="1"/>
</dbReference>
<keyword evidence="13" id="KW-0325">Glycoprotein</keyword>
<evidence type="ECO:0000256" key="6">
    <source>
        <dbReference type="ARBA" id="ARBA00017545"/>
    </source>
</evidence>
<evidence type="ECO:0000256" key="8">
    <source>
        <dbReference type="ARBA" id="ARBA00022525"/>
    </source>
</evidence>
<keyword evidence="15" id="KW-0732">Signal</keyword>
<dbReference type="InterPro" id="IPR011583">
    <property type="entry name" value="Chitinase_II/V-like_cat"/>
</dbReference>
<keyword evidence="9" id="KW-0929">Antimicrobial</keyword>
<evidence type="ECO:0000256" key="11">
    <source>
        <dbReference type="ARBA" id="ARBA00022824"/>
    </source>
</evidence>
<dbReference type="GO" id="GO:0008061">
    <property type="term" value="F:chitin binding"/>
    <property type="evidence" value="ECO:0007669"/>
    <property type="project" value="InterPro"/>
</dbReference>
<evidence type="ECO:0000256" key="13">
    <source>
        <dbReference type="ARBA" id="ARBA00023180"/>
    </source>
</evidence>
<dbReference type="RefSeq" id="XP_020652508.2">
    <property type="nucleotide sequence ID" value="XM_020796849.2"/>
</dbReference>
<keyword evidence="8" id="KW-0964">Secreted</keyword>
<organism evidence="17 18">
    <name type="scientific">Pogona vitticeps</name>
    <name type="common">central bearded dragon</name>
    <dbReference type="NCBI Taxonomy" id="103695"/>
    <lineage>
        <taxon>Eukaryota</taxon>
        <taxon>Metazoa</taxon>
        <taxon>Chordata</taxon>
        <taxon>Craniata</taxon>
        <taxon>Vertebrata</taxon>
        <taxon>Euteleostomi</taxon>
        <taxon>Lepidosauria</taxon>
        <taxon>Squamata</taxon>
        <taxon>Bifurcata</taxon>
        <taxon>Unidentata</taxon>
        <taxon>Episquamata</taxon>
        <taxon>Toxicofera</taxon>
        <taxon>Iguania</taxon>
        <taxon>Acrodonta</taxon>
        <taxon>Agamidae</taxon>
        <taxon>Amphibolurinae</taxon>
        <taxon>Pogona</taxon>
    </lineage>
</organism>
<dbReference type="Pfam" id="PF00704">
    <property type="entry name" value="Glyco_hydro_18"/>
    <property type="match status" value="1"/>
</dbReference>
<keyword evidence="10" id="KW-0053">Apoptosis</keyword>
<dbReference type="GeneID" id="110080716"/>
<evidence type="ECO:0000259" key="16">
    <source>
        <dbReference type="PROSITE" id="PS51910"/>
    </source>
</evidence>
<accession>A0A6J0TY13</accession>
<dbReference type="Gene3D" id="3.20.20.80">
    <property type="entry name" value="Glycosidases"/>
    <property type="match status" value="1"/>
</dbReference>
<dbReference type="InterPro" id="IPR029070">
    <property type="entry name" value="Chitinase_insertion_sf"/>
</dbReference>
<protein>
    <recommendedName>
        <fullName evidence="6">Chitinase-3-like protein 1</fullName>
    </recommendedName>
</protein>
<evidence type="ECO:0000256" key="12">
    <source>
        <dbReference type="ARBA" id="ARBA00023157"/>
    </source>
</evidence>
<keyword evidence="11" id="KW-0256">Endoplasmic reticulum</keyword>
<dbReference type="Proteomes" id="UP001652642">
    <property type="component" value="Chromosome 4"/>
</dbReference>
<feature type="domain" description="GH18" evidence="16">
    <location>
        <begin position="22"/>
        <end position="383"/>
    </location>
</feature>
<evidence type="ECO:0000256" key="5">
    <source>
        <dbReference type="ARBA" id="ARBA00011245"/>
    </source>
</evidence>
<comment type="subcellular location">
    <subcellularLocation>
        <location evidence="3">Cytoplasm</location>
    </subcellularLocation>
    <subcellularLocation>
        <location evidence="2">Endoplasmic reticulum</location>
    </subcellularLocation>
    <subcellularLocation>
        <location evidence="1">Secreted</location>
        <location evidence="1">Extracellular space</location>
    </subcellularLocation>
</comment>
<dbReference type="InterPro" id="IPR017853">
    <property type="entry name" value="GH"/>
</dbReference>
<evidence type="ECO:0000256" key="9">
    <source>
        <dbReference type="ARBA" id="ARBA00022529"/>
    </source>
</evidence>
<dbReference type="GO" id="GO:0005783">
    <property type="term" value="C:endoplasmic reticulum"/>
    <property type="evidence" value="ECO:0007669"/>
    <property type="project" value="UniProtKB-SubCell"/>
</dbReference>
<dbReference type="GO" id="GO:0006954">
    <property type="term" value="P:inflammatory response"/>
    <property type="evidence" value="ECO:0007669"/>
    <property type="project" value="UniProtKB-KW"/>
</dbReference>
<evidence type="ECO:0000313" key="18">
    <source>
        <dbReference type="RefSeq" id="XP_020652508.2"/>
    </source>
</evidence>
<keyword evidence="7" id="KW-0963">Cytoplasm</keyword>
<evidence type="ECO:0000256" key="4">
    <source>
        <dbReference type="ARBA" id="ARBA00009336"/>
    </source>
</evidence>
<dbReference type="OrthoDB" id="76388at2759"/>
<gene>
    <name evidence="18" type="primary">LOC110080716</name>
</gene>